<dbReference type="PANTHER" id="PTHR35580:SF1">
    <property type="entry name" value="PHYTASE-LIKE DOMAIN-CONTAINING PROTEIN"/>
    <property type="match status" value="1"/>
</dbReference>
<dbReference type="InterPro" id="IPR052918">
    <property type="entry name" value="Motility_Chemotaxis_Reg"/>
</dbReference>
<dbReference type="AlphaFoldDB" id="A0A7C6EG22"/>
<dbReference type="InterPro" id="IPR011042">
    <property type="entry name" value="6-blade_b-propeller_TolB-like"/>
</dbReference>
<dbReference type="EMBL" id="DTHJ01000028">
    <property type="protein sequence ID" value="HHS62244.1"/>
    <property type="molecule type" value="Genomic_DNA"/>
</dbReference>
<comment type="caution">
    <text evidence="2">The sequence shown here is derived from an EMBL/GenBank/DDBJ whole genome shotgun (WGS) entry which is preliminary data.</text>
</comment>
<proteinExistence type="predicted"/>
<evidence type="ECO:0000259" key="1">
    <source>
        <dbReference type="Pfam" id="PF18962"/>
    </source>
</evidence>
<dbReference type="Gene3D" id="2.80.10.50">
    <property type="match status" value="1"/>
</dbReference>
<feature type="domain" description="Secretion system C-terminal sorting" evidence="1">
    <location>
        <begin position="579"/>
        <end position="630"/>
    </location>
</feature>
<dbReference type="InterPro" id="IPR010620">
    <property type="entry name" value="SBBP_repeat"/>
</dbReference>
<dbReference type="Pfam" id="PF06739">
    <property type="entry name" value="SBBP"/>
    <property type="match status" value="4"/>
</dbReference>
<reference evidence="2" key="1">
    <citation type="journal article" date="2020" name="mSystems">
        <title>Genome- and Community-Level Interaction Insights into Carbon Utilization and Element Cycling Functions of Hydrothermarchaeota in Hydrothermal Sediment.</title>
        <authorList>
            <person name="Zhou Z."/>
            <person name="Liu Y."/>
            <person name="Xu W."/>
            <person name="Pan J."/>
            <person name="Luo Z.H."/>
            <person name="Li M."/>
        </authorList>
    </citation>
    <scope>NUCLEOTIDE SEQUENCE [LARGE SCALE GENOMIC DNA]</scope>
    <source>
        <strain evidence="2">SpSt-783</strain>
    </source>
</reference>
<sequence length="632" mass="70500">MMDHQYLKIALVLLVFIPLLLAQHVDTAWVRYYNAPVNQNDFAAAIAIDNVSNIYVAGTSYQGGAGIFYDYLLIKYLPNGDTAWVRKYDGTGGQWDDSITAMTLDNIGNIYVTGFINAQYRDYGTIKYNPDGVIQWIALYNGLDNLDDIAIDIAVDDSQNVYVTGVSDKQTNWDWVTIKYLPNGDTAWVRRYNIAGSGPDEPVAIAVDNSRNVYVVGNSYISSGESYDWVILKYSPSGSLIWERIPSGQFEDRATGLAIDNTGNIYVTGWWQNSNHDYYYRTIKYNSAGTVQWDNLYNGAFDGQDRASAIALDNNNNVVVTGYSSSQYTYLDYVTIKYTLNGDTMWTRRYNTPDSVNDIAVALAIDDSNNIYVTGYNCIPGRPAEDIISIKYNANGDTMWTTRFNGIGDSTDVVTDIAVDNSFNIYLTGYSHNGTNLDFLIIKYIQGITDIGLVQILLPDSVDSGSVITPQVVIKNYDVTSQTPWIYCKIGTFYADSLSQSIPPGYDTIAFQPCTLTQVGSHIVTSYLFLPGDINPGNDTLLDTIIITATGIFENRAEIKEMFEVLPTITPRKIRIKSQNGFIVYDVSGKKVLEYNNTSLEHNEYNLNLASGVYFIKPNKGNSIVKKIVIIE</sequence>
<dbReference type="InterPro" id="IPR026444">
    <property type="entry name" value="Secre_tail"/>
</dbReference>
<gene>
    <name evidence="2" type="ORF">ENV70_01330</name>
</gene>
<protein>
    <submittedName>
        <fullName evidence="2">T9SS type A sorting domain-containing protein</fullName>
    </submittedName>
</protein>
<dbReference type="PANTHER" id="PTHR35580">
    <property type="entry name" value="CELL SURFACE GLYCOPROTEIN (S-LAYER PROTEIN)-LIKE PROTEIN"/>
    <property type="match status" value="1"/>
</dbReference>
<dbReference type="SUPFAM" id="SSF63829">
    <property type="entry name" value="Calcium-dependent phosphotriesterase"/>
    <property type="match status" value="1"/>
</dbReference>
<dbReference type="Pfam" id="PF18962">
    <property type="entry name" value="Por_Secre_tail"/>
    <property type="match status" value="1"/>
</dbReference>
<dbReference type="Gene3D" id="2.120.10.30">
    <property type="entry name" value="TolB, C-terminal domain"/>
    <property type="match status" value="1"/>
</dbReference>
<name>A0A7C6EG22_UNCW3</name>
<dbReference type="NCBIfam" id="TIGR02608">
    <property type="entry name" value="delta_60_rpt"/>
    <property type="match status" value="3"/>
</dbReference>
<evidence type="ECO:0000313" key="2">
    <source>
        <dbReference type="EMBL" id="HHS62244.1"/>
    </source>
</evidence>
<dbReference type="InterPro" id="IPR013431">
    <property type="entry name" value="Delta_60_rpt"/>
</dbReference>
<accession>A0A7C6EG22</accession>
<organism evidence="2">
    <name type="scientific">candidate division WOR-3 bacterium</name>
    <dbReference type="NCBI Taxonomy" id="2052148"/>
    <lineage>
        <taxon>Bacteria</taxon>
        <taxon>Bacteria division WOR-3</taxon>
    </lineage>
</organism>
<dbReference type="SUPFAM" id="SSF101898">
    <property type="entry name" value="NHL repeat"/>
    <property type="match status" value="1"/>
</dbReference>
<dbReference type="NCBIfam" id="TIGR04183">
    <property type="entry name" value="Por_Secre_tail"/>
    <property type="match status" value="1"/>
</dbReference>